<organism evidence="1 2">
    <name type="scientific">Hibiscus sabdariffa</name>
    <name type="common">roselle</name>
    <dbReference type="NCBI Taxonomy" id="183260"/>
    <lineage>
        <taxon>Eukaryota</taxon>
        <taxon>Viridiplantae</taxon>
        <taxon>Streptophyta</taxon>
        <taxon>Embryophyta</taxon>
        <taxon>Tracheophyta</taxon>
        <taxon>Spermatophyta</taxon>
        <taxon>Magnoliopsida</taxon>
        <taxon>eudicotyledons</taxon>
        <taxon>Gunneridae</taxon>
        <taxon>Pentapetalae</taxon>
        <taxon>rosids</taxon>
        <taxon>malvids</taxon>
        <taxon>Malvales</taxon>
        <taxon>Malvaceae</taxon>
        <taxon>Malvoideae</taxon>
        <taxon>Hibiscus</taxon>
    </lineage>
</organism>
<protein>
    <submittedName>
        <fullName evidence="1">Uncharacterized protein</fullName>
    </submittedName>
</protein>
<reference evidence="1 2" key="1">
    <citation type="journal article" date="2024" name="G3 (Bethesda)">
        <title>Genome assembly of Hibiscus sabdariffa L. provides insights into metabolisms of medicinal natural products.</title>
        <authorList>
            <person name="Kim T."/>
        </authorList>
    </citation>
    <scope>NUCLEOTIDE SEQUENCE [LARGE SCALE GENOMIC DNA]</scope>
    <source>
        <strain evidence="1">TK-2024</strain>
        <tissue evidence="1">Old leaves</tissue>
    </source>
</reference>
<dbReference type="EMBL" id="JBBPBM010000153">
    <property type="protein sequence ID" value="KAK8503291.1"/>
    <property type="molecule type" value="Genomic_DNA"/>
</dbReference>
<gene>
    <name evidence="1" type="ORF">V6N12_034687</name>
</gene>
<keyword evidence="2" id="KW-1185">Reference proteome</keyword>
<evidence type="ECO:0000313" key="1">
    <source>
        <dbReference type="EMBL" id="KAK8503291.1"/>
    </source>
</evidence>
<dbReference type="Proteomes" id="UP001472677">
    <property type="component" value="Unassembled WGS sequence"/>
</dbReference>
<evidence type="ECO:0000313" key="2">
    <source>
        <dbReference type="Proteomes" id="UP001472677"/>
    </source>
</evidence>
<name>A0ABR2B8H6_9ROSI</name>
<sequence>MHMVDTKTKLLDPEVVKKATSSPDVTSAIVKLTERGESSDKSRKPIHVALSPEQEEKYASVAFYHSLMQMVDAGLTSADADML</sequence>
<comment type="caution">
    <text evidence="1">The sequence shown here is derived from an EMBL/GenBank/DDBJ whole genome shotgun (WGS) entry which is preliminary data.</text>
</comment>
<accession>A0ABR2B8H6</accession>
<proteinExistence type="predicted"/>